<dbReference type="EMBL" id="OFSQ01000016">
    <property type="protein sequence ID" value="SOY51133.1"/>
    <property type="molecule type" value="Genomic_DNA"/>
</dbReference>
<sequence>MARAGSVQPDAQFRHQPLVAGELRRRVVLVVGGIHIAVGHRFGFQRAHVGGVRRGLAEGIVQRRDHRRVQRARARDADFRLHGDVVAQFAQRRHGLPALQALRLGHGQQAHLAGFSHGAPAGFDHDVDMAAQQRRQRIGAALERDEVELDAGLLLQPPHGDLAERTGADGSHVDLAGVGARVSDEVAEALPRRACRHGDAIDIAGQADDVGKVLDGVVADRLQVRQAEQRGRDQRQRVAVARRAARHRGGPQRAAHAGLVLDHDRLAQRLRRRQAQRAHLHVGGAAGGEGHDQGDGARGPGLGARGGGQAERGHGGDERRGRHGLQHCAPAGIGGALGAVGAGHGGLLVWSAAARAGCLPDAFSASRVSGLWLIAVLCCLRKSLWWLRECRDAGTRQSDSELESRTRMSAPAWQARHAHPTHGIGIA</sequence>
<feature type="compositionally biased region" description="Basic and acidic residues" evidence="1">
    <location>
        <begin position="227"/>
        <end position="236"/>
    </location>
</feature>
<gene>
    <name evidence="2" type="ORF">CBM2587_A230116</name>
</gene>
<evidence type="ECO:0000256" key="1">
    <source>
        <dbReference type="SAM" id="MobiDB-lite"/>
    </source>
</evidence>
<feature type="region of interest" description="Disordered" evidence="1">
    <location>
        <begin position="227"/>
        <end position="261"/>
    </location>
</feature>
<comment type="caution">
    <text evidence="2">The sequence shown here is derived from an EMBL/GenBank/DDBJ whole genome shotgun (WGS) entry which is preliminary data.</text>
</comment>
<reference evidence="2 3" key="1">
    <citation type="submission" date="2018-01" db="EMBL/GenBank/DDBJ databases">
        <authorList>
            <person name="Clerissi C."/>
        </authorList>
    </citation>
    <scope>NUCLEOTIDE SEQUENCE [LARGE SCALE GENOMIC DNA]</scope>
    <source>
        <strain evidence="2">Cupriavidus sp. LMG 19464</strain>
    </source>
</reference>
<feature type="compositionally biased region" description="Basic and acidic residues" evidence="1">
    <location>
        <begin position="311"/>
        <end position="320"/>
    </location>
</feature>
<organism evidence="2 3">
    <name type="scientific">Cupriavidus taiwanensis</name>
    <dbReference type="NCBI Taxonomy" id="164546"/>
    <lineage>
        <taxon>Bacteria</taxon>
        <taxon>Pseudomonadati</taxon>
        <taxon>Pseudomonadota</taxon>
        <taxon>Betaproteobacteria</taxon>
        <taxon>Burkholderiales</taxon>
        <taxon>Burkholderiaceae</taxon>
        <taxon>Cupriavidus</taxon>
    </lineage>
</organism>
<accession>A0A975X0M6</accession>
<dbReference type="Proteomes" id="UP000256780">
    <property type="component" value="Chromosome CBM2587_a"/>
</dbReference>
<feature type="region of interest" description="Disordered" evidence="1">
    <location>
        <begin position="273"/>
        <end position="322"/>
    </location>
</feature>
<evidence type="ECO:0000313" key="2">
    <source>
        <dbReference type="EMBL" id="SOY51133.1"/>
    </source>
</evidence>
<proteinExistence type="predicted"/>
<name>A0A975X0M6_9BURK</name>
<dbReference type="AlphaFoldDB" id="A0A975X0M6"/>
<evidence type="ECO:0000313" key="3">
    <source>
        <dbReference type="Proteomes" id="UP000256780"/>
    </source>
</evidence>
<protein>
    <submittedName>
        <fullName evidence="2">Uncharacterized protein</fullName>
    </submittedName>
</protein>
<feature type="compositionally biased region" description="Gly residues" evidence="1">
    <location>
        <begin position="296"/>
        <end position="310"/>
    </location>
</feature>